<dbReference type="EMBL" id="BQNB010011183">
    <property type="protein sequence ID" value="GJS87263.1"/>
    <property type="molecule type" value="Genomic_DNA"/>
</dbReference>
<comment type="caution">
    <text evidence="2">The sequence shown here is derived from an EMBL/GenBank/DDBJ whole genome shotgun (WGS) entry which is preliminary data.</text>
</comment>
<reference evidence="2" key="1">
    <citation type="journal article" date="2022" name="Int. J. Mol. Sci.">
        <title>Draft Genome of Tanacetum Coccineum: Genomic Comparison of Closely Related Tanacetum-Family Plants.</title>
        <authorList>
            <person name="Yamashiro T."/>
            <person name="Shiraishi A."/>
            <person name="Nakayama K."/>
            <person name="Satake H."/>
        </authorList>
    </citation>
    <scope>NUCLEOTIDE SEQUENCE</scope>
</reference>
<organism evidence="2 3">
    <name type="scientific">Tanacetum coccineum</name>
    <dbReference type="NCBI Taxonomy" id="301880"/>
    <lineage>
        <taxon>Eukaryota</taxon>
        <taxon>Viridiplantae</taxon>
        <taxon>Streptophyta</taxon>
        <taxon>Embryophyta</taxon>
        <taxon>Tracheophyta</taxon>
        <taxon>Spermatophyta</taxon>
        <taxon>Magnoliopsida</taxon>
        <taxon>eudicotyledons</taxon>
        <taxon>Gunneridae</taxon>
        <taxon>Pentapetalae</taxon>
        <taxon>asterids</taxon>
        <taxon>campanulids</taxon>
        <taxon>Asterales</taxon>
        <taxon>Asteraceae</taxon>
        <taxon>Asteroideae</taxon>
        <taxon>Anthemideae</taxon>
        <taxon>Anthemidinae</taxon>
        <taxon>Tanacetum</taxon>
    </lineage>
</organism>
<protein>
    <submittedName>
        <fullName evidence="2">Uncharacterized protein</fullName>
    </submittedName>
</protein>
<accession>A0ABQ4ZEK9</accession>
<feature type="compositionally biased region" description="Basic and acidic residues" evidence="1">
    <location>
        <begin position="164"/>
        <end position="176"/>
    </location>
</feature>
<gene>
    <name evidence="2" type="ORF">Tco_0769899</name>
</gene>
<evidence type="ECO:0000313" key="3">
    <source>
        <dbReference type="Proteomes" id="UP001151760"/>
    </source>
</evidence>
<feature type="region of interest" description="Disordered" evidence="1">
    <location>
        <begin position="164"/>
        <end position="185"/>
    </location>
</feature>
<reference evidence="2" key="2">
    <citation type="submission" date="2022-01" db="EMBL/GenBank/DDBJ databases">
        <authorList>
            <person name="Yamashiro T."/>
            <person name="Shiraishi A."/>
            <person name="Satake H."/>
            <person name="Nakayama K."/>
        </authorList>
    </citation>
    <scope>NUCLEOTIDE SEQUENCE</scope>
</reference>
<dbReference type="Proteomes" id="UP001151760">
    <property type="component" value="Unassembled WGS sequence"/>
</dbReference>
<sequence length="325" mass="36188">MDVDVIVYQWIGDQECHVVCDSEVHSDQICLEARESQCITISSKITAFMSEYIVFGSLESRYTALSLFDIICADMGTQWLDIYFEKYQMDNGGSIVLEIKGGRINELQGDDTGCDEDDEGVTMRGEALNSAGMTVSVYYSFLGQIEVEMFDINDLHGDDVDMPVGEKHEQSAKGREVNTSVEDSSAPTTIKEITLAQTLIQINAAKPKVVTTAATTTTTRPNARGVVVQEPSEFRTPQESQPSMIKDKGKAIMIEPEVPPKRKDQVALDEDLARNLQAQLEAELIEEERLARKQEKEANIALIESRDNIQAMIEADFVIHHKITS</sequence>
<evidence type="ECO:0000313" key="2">
    <source>
        <dbReference type="EMBL" id="GJS87263.1"/>
    </source>
</evidence>
<name>A0ABQ4ZEK9_9ASTR</name>
<evidence type="ECO:0000256" key="1">
    <source>
        <dbReference type="SAM" id="MobiDB-lite"/>
    </source>
</evidence>
<proteinExistence type="predicted"/>
<keyword evidence="3" id="KW-1185">Reference proteome</keyword>